<reference evidence="2" key="1">
    <citation type="submission" date="2023-02" db="EMBL/GenBank/DDBJ databases">
        <title>Identification and recombinant expression of a fungal hydrolase from Papiliotrema laurentii that hydrolyzes apple cutin and clears colloidal polyester polyurethane.</title>
        <authorList>
            <consortium name="DOE Joint Genome Institute"/>
            <person name="Roman V.A."/>
            <person name="Bojanowski C."/>
            <person name="Crable B.R."/>
            <person name="Wagner D.N."/>
            <person name="Hung C.S."/>
            <person name="Nadeau L.J."/>
            <person name="Schratz L."/>
            <person name="Haridas S."/>
            <person name="Pangilinan J."/>
            <person name="Lipzen A."/>
            <person name="Na H."/>
            <person name="Yan M."/>
            <person name="Ng V."/>
            <person name="Grigoriev I.V."/>
            <person name="Spatafora J.W."/>
            <person name="Barlow D."/>
            <person name="Biffinger J."/>
            <person name="Kelley-Loughnane N."/>
            <person name="Varaljay V.A."/>
            <person name="Crookes-Goodson W.J."/>
        </authorList>
    </citation>
    <scope>NUCLEOTIDE SEQUENCE</scope>
    <source>
        <strain evidence="2">5307AH</strain>
    </source>
</reference>
<evidence type="ECO:0000313" key="2">
    <source>
        <dbReference type="EMBL" id="KAK1920734.1"/>
    </source>
</evidence>
<evidence type="ECO:0000313" key="3">
    <source>
        <dbReference type="Proteomes" id="UP001182556"/>
    </source>
</evidence>
<dbReference type="AlphaFoldDB" id="A0AAD9CRV6"/>
<sequence length="588" mass="65857">MTHNLACLKSANPSIPLIQGFLSLSLRPLTQDEQRLPRKPDEDDYLSRAVSMAMALALNDAPRRALRAGTYDLQSEAYHGVLHQTLLYFAIVFSLSAEFQAMRIEEYHPSRMDSIEHAWEDFDRIAISSAHWLRDMSLAMQILIPFKVTTDMRVCIASPIKHDEIFAVFERLIPNIFHFLQAFISHCVVSELQFRYAPRFLLTLCVMPYATFTRYSIQSTHISKKMWPSLLVAALLPLLRSASCGYVETSPLRILDNANNQTVIPIIDSTPFRLEPLSLDILTLRKRWEPTKDFTESLYEDLVAQHNTTLCDDVEWDLLSHDRVVEMNASMAMGYGGVYGKLFMPPSVCQLFGSALLRRDAIGLSDITELVHPEKRWLVATLKAAKLFVQGLGYASQLFAYGCQLYSIVTQQTISSNRVCTWSTFAGLLASYFGTSVDHKTVGSALNGDASASRFNGQAATVAGLAMANETHPVPHRIGNQDLYTPENMHLKPHGGRTILHSHFNFSHADHQLYKRQSFSCSAGQQWEDEGDGSALTECPHGHGQSQGADGFYLGMDWYALKEYDALDWDAGTSGPDVMEGTTATRRP</sequence>
<comment type="caution">
    <text evidence="2">The sequence shown here is derived from an EMBL/GenBank/DDBJ whole genome shotgun (WGS) entry which is preliminary data.</text>
</comment>
<dbReference type="EMBL" id="JAODAN010000013">
    <property type="protein sequence ID" value="KAK1920734.1"/>
    <property type="molecule type" value="Genomic_DNA"/>
</dbReference>
<accession>A0AAD9CRV6</accession>
<evidence type="ECO:0000256" key="1">
    <source>
        <dbReference type="SAM" id="MobiDB-lite"/>
    </source>
</evidence>
<protein>
    <submittedName>
        <fullName evidence="2">Uncharacterized protein</fullName>
    </submittedName>
</protein>
<organism evidence="2 3">
    <name type="scientific">Papiliotrema laurentii</name>
    <name type="common">Cryptococcus laurentii</name>
    <dbReference type="NCBI Taxonomy" id="5418"/>
    <lineage>
        <taxon>Eukaryota</taxon>
        <taxon>Fungi</taxon>
        <taxon>Dikarya</taxon>
        <taxon>Basidiomycota</taxon>
        <taxon>Agaricomycotina</taxon>
        <taxon>Tremellomycetes</taxon>
        <taxon>Tremellales</taxon>
        <taxon>Rhynchogastremaceae</taxon>
        <taxon>Papiliotrema</taxon>
    </lineage>
</organism>
<name>A0AAD9CRV6_PAPLA</name>
<gene>
    <name evidence="2" type="ORF">DB88DRAFT_543312</name>
</gene>
<keyword evidence="3" id="KW-1185">Reference proteome</keyword>
<feature type="region of interest" description="Disordered" evidence="1">
    <location>
        <begin position="525"/>
        <end position="544"/>
    </location>
</feature>
<dbReference type="Proteomes" id="UP001182556">
    <property type="component" value="Unassembled WGS sequence"/>
</dbReference>
<proteinExistence type="predicted"/>